<dbReference type="FunFam" id="3.40.190.10:FF:000155">
    <property type="entry name" value="Glutamate receptor ionotropic, NMDA 2B"/>
    <property type="match status" value="1"/>
</dbReference>
<name>A0A979FRV6_HYAAZ</name>
<keyword evidence="19" id="KW-0175">Coiled coil</keyword>
<keyword evidence="9 21" id="KW-0472">Membrane</keyword>
<dbReference type="Proteomes" id="UP000694843">
    <property type="component" value="Unplaced"/>
</dbReference>
<keyword evidence="6 21" id="KW-1133">Transmembrane helix</keyword>
<evidence type="ECO:0000256" key="7">
    <source>
        <dbReference type="ARBA" id="ARBA00023018"/>
    </source>
</evidence>
<feature type="domain" description="Ionotropic glutamate receptor C-terminal" evidence="22">
    <location>
        <begin position="434"/>
        <end position="787"/>
    </location>
</feature>
<dbReference type="Gene3D" id="3.40.50.2300">
    <property type="match status" value="2"/>
</dbReference>
<protein>
    <submittedName>
        <fullName evidence="25">Glutamate receptor ionotropic, NMDA 2A-like</fullName>
    </submittedName>
</protein>
<proteinExistence type="inferred from homology"/>
<feature type="binding site" evidence="16">
    <location>
        <position position="722"/>
    </location>
    <ligand>
        <name>L-glutamate</name>
        <dbReference type="ChEBI" id="CHEBI:29985"/>
    </ligand>
</feature>
<evidence type="ECO:0000256" key="10">
    <source>
        <dbReference type="ARBA" id="ARBA00023170"/>
    </source>
</evidence>
<dbReference type="RefSeq" id="XP_047739881.1">
    <property type="nucleotide sequence ID" value="XM_047883925.1"/>
</dbReference>
<dbReference type="SMART" id="SM00918">
    <property type="entry name" value="Lig_chan-Glu_bd"/>
    <property type="match status" value="1"/>
</dbReference>
<evidence type="ECO:0000313" key="25">
    <source>
        <dbReference type="RefSeq" id="XP_047739881.1"/>
    </source>
</evidence>
<evidence type="ECO:0000256" key="2">
    <source>
        <dbReference type="ARBA" id="ARBA00008685"/>
    </source>
</evidence>
<evidence type="ECO:0000256" key="5">
    <source>
        <dbReference type="ARBA" id="ARBA00022692"/>
    </source>
</evidence>
<evidence type="ECO:0000256" key="8">
    <source>
        <dbReference type="ARBA" id="ARBA00023065"/>
    </source>
</evidence>
<feature type="disulfide bond" evidence="18">
    <location>
        <begin position="736"/>
        <end position="789"/>
    </location>
</feature>
<dbReference type="GO" id="GO:0045211">
    <property type="term" value="C:postsynaptic membrane"/>
    <property type="evidence" value="ECO:0007669"/>
    <property type="project" value="UniProtKB-SubCell"/>
</dbReference>
<keyword evidence="3" id="KW-0813">Transport</keyword>
<feature type="transmembrane region" description="Helical" evidence="21">
    <location>
        <begin position="549"/>
        <end position="570"/>
    </location>
</feature>
<dbReference type="InterPro" id="IPR019594">
    <property type="entry name" value="Glu/Gly-bd"/>
</dbReference>
<organism evidence="24 25">
    <name type="scientific">Hyalella azteca</name>
    <name type="common">Amphipod</name>
    <dbReference type="NCBI Taxonomy" id="294128"/>
    <lineage>
        <taxon>Eukaryota</taxon>
        <taxon>Metazoa</taxon>
        <taxon>Ecdysozoa</taxon>
        <taxon>Arthropoda</taxon>
        <taxon>Crustacea</taxon>
        <taxon>Multicrustacea</taxon>
        <taxon>Malacostraca</taxon>
        <taxon>Eumalacostraca</taxon>
        <taxon>Peracarida</taxon>
        <taxon>Amphipoda</taxon>
        <taxon>Senticaudata</taxon>
        <taxon>Talitrida</taxon>
        <taxon>Talitroidea</taxon>
        <taxon>Hyalellidae</taxon>
        <taxon>Hyalella</taxon>
    </lineage>
</organism>
<keyword evidence="5 21" id="KW-0812">Transmembrane</keyword>
<feature type="site" description="Crucial to convey clamshell closure to channel opening" evidence="17">
    <location>
        <position position="653"/>
    </location>
</feature>
<evidence type="ECO:0000313" key="24">
    <source>
        <dbReference type="Proteomes" id="UP000694843"/>
    </source>
</evidence>
<reference evidence="25" key="1">
    <citation type="submission" date="2025-08" db="UniProtKB">
        <authorList>
            <consortium name="RefSeq"/>
        </authorList>
    </citation>
    <scope>IDENTIFICATION</scope>
    <source>
        <tissue evidence="25">Whole organism</tissue>
    </source>
</reference>
<evidence type="ECO:0000256" key="17">
    <source>
        <dbReference type="PIRSR" id="PIRSR601508-2"/>
    </source>
</evidence>
<feature type="region of interest" description="Disordered" evidence="20">
    <location>
        <begin position="914"/>
        <end position="964"/>
    </location>
</feature>
<dbReference type="InterPro" id="IPR001320">
    <property type="entry name" value="Iontro_rcpt_C"/>
</dbReference>
<dbReference type="SUPFAM" id="SSF53850">
    <property type="entry name" value="Periplasmic binding protein-like II"/>
    <property type="match status" value="1"/>
</dbReference>
<dbReference type="InterPro" id="IPR015683">
    <property type="entry name" value="Ionotropic_Glu_rcpt"/>
</dbReference>
<dbReference type="FunFam" id="3.40.190.10:FF:000157">
    <property type="entry name" value="Glutamate receptor ionotropic, NMDA 2B"/>
    <property type="match status" value="1"/>
</dbReference>
<evidence type="ECO:0000259" key="23">
    <source>
        <dbReference type="SMART" id="SM00918"/>
    </source>
</evidence>
<dbReference type="AlphaFoldDB" id="A0A979FRV6"/>
<keyword evidence="7" id="KW-0770">Synapse</keyword>
<evidence type="ECO:0000256" key="4">
    <source>
        <dbReference type="ARBA" id="ARBA00022475"/>
    </source>
</evidence>
<evidence type="ECO:0000256" key="16">
    <source>
        <dbReference type="PIRSR" id="PIRSR601508-1"/>
    </source>
</evidence>
<dbReference type="CTD" id="31107"/>
<dbReference type="KEGG" id="hazt:108667076"/>
<dbReference type="SMART" id="SM00079">
    <property type="entry name" value="PBPe"/>
    <property type="match status" value="1"/>
</dbReference>
<dbReference type="GeneID" id="108667076"/>
<evidence type="ECO:0000256" key="19">
    <source>
        <dbReference type="SAM" id="Coils"/>
    </source>
</evidence>
<evidence type="ECO:0000256" key="11">
    <source>
        <dbReference type="ARBA" id="ARBA00023180"/>
    </source>
</evidence>
<evidence type="ECO:0000256" key="14">
    <source>
        <dbReference type="ARBA" id="ARBA00023303"/>
    </source>
</evidence>
<dbReference type="Pfam" id="PF01094">
    <property type="entry name" value="ANF_receptor"/>
    <property type="match status" value="1"/>
</dbReference>
<evidence type="ECO:0000256" key="6">
    <source>
        <dbReference type="ARBA" id="ARBA00022989"/>
    </source>
</evidence>
<keyword evidence="12" id="KW-0628">Postsynaptic cell membrane</keyword>
<feature type="coiled-coil region" evidence="19">
    <location>
        <begin position="886"/>
        <end position="913"/>
    </location>
</feature>
<sequence length="1089" mass="121607">MKDFNRDFFGEYSFTYENVEQQMFQLTPSPTAILDVLCDRFLPKKISAILYVTNDETYGRNTASSQYFLQLAGYLGIPVIAWNADNSGLEQASHTGLILQLAPSIHHQAHAMLSILVQYQWHAFTIITSQIAGHTDFVETILEKVNQFSDPTDTSTANFKFTIIDTITVERAEDDLTRVKNSEARILLLYSTKAEGEEIMLAAESLGLTGKNYVWIVTQSIIGENLEGKNAFPVGMLGVHFDTDTIALQAAIVKTIRTFAYGVQSFVADPRNSHFSLVPEISCQGDAGAKWESGVHFYRYLNNQTIDYVNFLDDTDQKKGERPPVRFDADGNRLDIELKIMNLRDATGGVNRAWEEIGTWRSWETYGLYVNDIVWPGYKHVPPPGVPEKFHLKITFMDEPPYISMTPPDSNTALCNANSGVKCFVSPKDPPLGAINTTTTNNETAHYMCCSGFCIDLLKKFSVDLGFTYDLVQVEDKKWGTIEGAKWNGLVAALLNHKADMALSSFKINSDRESVVDFTVPFLESGISIVVAKRTGIISPTAFLEPFDMASWMLVAFVAIQVAALTIFLFEWLSPEGYNMKVAPPRDHKFSLLRTYWLVWAVLFQAAVHVDCPKGFTARFMANIWAMFAVVFLAIYTANLAAFMITREEFHDLSGVDDQRLANPYMSKPPFKFGTVPFTNSDSVFAKHLPEMYSYMSQYNQSHPSLGILATKKGTLDAFIYDATVLDYLVGQDEECMLLTVGSWYHMTGYGVAFPRGSKHTANFNKRLMEYKNNGDIERLQKFWLHGACRPKKSYKRASEPLALEQFLSAYLLLLSGVVLALLLLVLEHVYFKYLRKHLAKKDSGGCCALISLSMGKSLSFRGAVFEATDKLRRHRCRDPLCQTHMLRVKYELDRARFKIRQLEKELESHGVKPSRKFATSLGTPSSSRGGGVGGYPQALRRGEGYDRQSAGGGTSHPNTPSATVREMLAIRDMTRNNIITNDPNRRSYYTQSSSSAMLSHQSSDVSHMTSLSPTNVSTTGALILEGSLGDSPGSVRAVPCASTTSLIYQDAAEAAGFLRGANYMVAAGPRHRSSMVDMREFKEMETVL</sequence>
<dbReference type="Pfam" id="PF10613">
    <property type="entry name" value="Lig_chan-Glu_bd"/>
    <property type="match status" value="1"/>
</dbReference>
<feature type="transmembrane region" description="Helical" evidence="21">
    <location>
        <begin position="591"/>
        <end position="610"/>
    </location>
</feature>
<evidence type="ECO:0000259" key="22">
    <source>
        <dbReference type="SMART" id="SM00079"/>
    </source>
</evidence>
<evidence type="ECO:0000256" key="12">
    <source>
        <dbReference type="ARBA" id="ARBA00023257"/>
    </source>
</evidence>
<dbReference type="SUPFAM" id="SSF53822">
    <property type="entry name" value="Periplasmic binding protein-like I"/>
    <property type="match status" value="1"/>
</dbReference>
<dbReference type="GO" id="GO:0015276">
    <property type="term" value="F:ligand-gated monoatomic ion channel activity"/>
    <property type="evidence" value="ECO:0007669"/>
    <property type="project" value="InterPro"/>
</dbReference>
<keyword evidence="13" id="KW-1071">Ligand-gated ion channel</keyword>
<evidence type="ECO:0000256" key="21">
    <source>
        <dbReference type="SAM" id="Phobius"/>
    </source>
</evidence>
<dbReference type="InterPro" id="IPR001828">
    <property type="entry name" value="ANF_lig-bd_rcpt"/>
</dbReference>
<dbReference type="Gene3D" id="1.10.287.70">
    <property type="match status" value="1"/>
</dbReference>
<keyword evidence="14" id="KW-0407">Ion channel</keyword>
<evidence type="ECO:0000256" key="1">
    <source>
        <dbReference type="ARBA" id="ARBA00004651"/>
    </source>
</evidence>
<accession>A0A979FRV6</accession>
<feature type="binding site" evidence="16">
    <location>
        <position position="681"/>
    </location>
    <ligand>
        <name>L-glutamate</name>
        <dbReference type="ChEBI" id="CHEBI:29985"/>
    </ligand>
</feature>
<dbReference type="GO" id="GO:0038023">
    <property type="term" value="F:signaling receptor activity"/>
    <property type="evidence" value="ECO:0007669"/>
    <property type="project" value="InterPro"/>
</dbReference>
<dbReference type="Gene3D" id="3.40.190.10">
    <property type="entry name" value="Periplasmic binding protein-like II"/>
    <property type="match status" value="3"/>
</dbReference>
<dbReference type="PANTHER" id="PTHR18966">
    <property type="entry name" value="IONOTROPIC GLUTAMATE RECEPTOR"/>
    <property type="match status" value="1"/>
</dbReference>
<evidence type="ECO:0000256" key="9">
    <source>
        <dbReference type="ARBA" id="ARBA00023136"/>
    </source>
</evidence>
<dbReference type="PRINTS" id="PR00177">
    <property type="entry name" value="NMDARECEPTOR"/>
</dbReference>
<gene>
    <name evidence="25" type="primary">LOC108667076</name>
</gene>
<comment type="similarity">
    <text evidence="2">Belongs to the glutamate-gated ion channel (TC 1.A.10.1) family.</text>
</comment>
<dbReference type="InterPro" id="IPR028082">
    <property type="entry name" value="Peripla_BP_I"/>
</dbReference>
<dbReference type="InterPro" id="IPR001508">
    <property type="entry name" value="Iono_Glu_rcpt_met"/>
</dbReference>
<feature type="domain" description="Ionotropic glutamate receptor L-glutamate and glycine-binding" evidence="23">
    <location>
        <begin position="434"/>
        <end position="496"/>
    </location>
</feature>
<feature type="binding site" evidence="16">
    <location>
        <position position="512"/>
    </location>
    <ligand>
        <name>L-glutamate</name>
        <dbReference type="ChEBI" id="CHEBI:29985"/>
    </ligand>
</feature>
<keyword evidence="4" id="KW-1003">Cell membrane</keyword>
<keyword evidence="10" id="KW-0675">Receptor</keyword>
<keyword evidence="18" id="KW-1015">Disulfide bond</keyword>
<evidence type="ECO:0000256" key="18">
    <source>
        <dbReference type="PIRSR" id="PIRSR601508-3"/>
    </source>
</evidence>
<feature type="transmembrane region" description="Helical" evidence="21">
    <location>
        <begin position="622"/>
        <end position="645"/>
    </location>
</feature>
<evidence type="ECO:0000256" key="3">
    <source>
        <dbReference type="ARBA" id="ARBA00022448"/>
    </source>
</evidence>
<dbReference type="OMA" id="RETITGM"/>
<keyword evidence="24" id="KW-1185">Reference proteome</keyword>
<evidence type="ECO:0000256" key="20">
    <source>
        <dbReference type="SAM" id="MobiDB-lite"/>
    </source>
</evidence>
<comment type="subcellular location">
    <subcellularLocation>
        <location evidence="1">Cell membrane</location>
        <topology evidence="1">Multi-pass membrane protein</topology>
    </subcellularLocation>
    <subcellularLocation>
        <location evidence="15">Postsynaptic cell membrane</location>
    </subcellularLocation>
</comment>
<feature type="transmembrane region" description="Helical" evidence="21">
    <location>
        <begin position="802"/>
        <end position="827"/>
    </location>
</feature>
<keyword evidence="8" id="KW-0406">Ion transport</keyword>
<evidence type="ECO:0000256" key="13">
    <source>
        <dbReference type="ARBA" id="ARBA00023286"/>
    </source>
</evidence>
<dbReference type="OrthoDB" id="5984008at2759"/>
<evidence type="ECO:0000256" key="15">
    <source>
        <dbReference type="ARBA" id="ARBA00034100"/>
    </source>
</evidence>
<dbReference type="Pfam" id="PF00060">
    <property type="entry name" value="Lig_chan"/>
    <property type="match status" value="1"/>
</dbReference>
<keyword evidence="11" id="KW-0325">Glycoprotein</keyword>
<dbReference type="FunFam" id="1.10.287.70:FF:000199">
    <property type="entry name" value="Glutamate receptor ionotropic, NMDA 2B"/>
    <property type="match status" value="1"/>
</dbReference>